<dbReference type="Proteomes" id="UP000037432">
    <property type="component" value="Unassembled WGS sequence"/>
</dbReference>
<dbReference type="GO" id="GO:0005829">
    <property type="term" value="C:cytosol"/>
    <property type="evidence" value="ECO:0007669"/>
    <property type="project" value="TreeGrafter"/>
</dbReference>
<evidence type="ECO:0000256" key="1">
    <source>
        <dbReference type="SAM" id="MobiDB-lite"/>
    </source>
</evidence>
<evidence type="ECO:0000313" key="4">
    <source>
        <dbReference type="Proteomes" id="UP000037432"/>
    </source>
</evidence>
<organism evidence="3 4">
    <name type="scientific">Streptomyces viridochromogenes</name>
    <dbReference type="NCBI Taxonomy" id="1938"/>
    <lineage>
        <taxon>Bacteria</taxon>
        <taxon>Bacillati</taxon>
        <taxon>Actinomycetota</taxon>
        <taxon>Actinomycetes</taxon>
        <taxon>Kitasatosporales</taxon>
        <taxon>Streptomycetaceae</taxon>
        <taxon>Streptomyces</taxon>
    </lineage>
</organism>
<dbReference type="SMART" id="SM00923">
    <property type="entry name" value="MbtH"/>
    <property type="match status" value="1"/>
</dbReference>
<dbReference type="Pfam" id="PF03621">
    <property type="entry name" value="MbtH"/>
    <property type="match status" value="1"/>
</dbReference>
<protein>
    <submittedName>
        <fullName evidence="3">Protein mbtH</fullName>
    </submittedName>
</protein>
<dbReference type="RefSeq" id="WP_048585007.1">
    <property type="nucleotide sequence ID" value="NZ_LFNT01000051.1"/>
</dbReference>
<evidence type="ECO:0000313" key="3">
    <source>
        <dbReference type="EMBL" id="KMS70099.1"/>
    </source>
</evidence>
<dbReference type="InterPro" id="IPR037407">
    <property type="entry name" value="MLP_fam"/>
</dbReference>
<dbReference type="AlphaFoldDB" id="A0A0J7Z2X3"/>
<dbReference type="PATRIC" id="fig|1938.3.peg.6567"/>
<name>A0A0J7Z2X3_STRVR</name>
<dbReference type="InterPro" id="IPR005153">
    <property type="entry name" value="MbtH-like_dom"/>
</dbReference>
<comment type="caution">
    <text evidence="3">The sequence shown here is derived from an EMBL/GenBank/DDBJ whole genome shotgun (WGS) entry which is preliminary data.</text>
</comment>
<dbReference type="SUPFAM" id="SSF160582">
    <property type="entry name" value="MbtH-like"/>
    <property type="match status" value="1"/>
</dbReference>
<dbReference type="InterPro" id="IPR038020">
    <property type="entry name" value="MbtH-like_sf"/>
</dbReference>
<dbReference type="PANTHER" id="PTHR38444">
    <property type="entry name" value="ENTEROBACTIN BIOSYNTHESIS PROTEIN YBDZ"/>
    <property type="match status" value="1"/>
</dbReference>
<dbReference type="PANTHER" id="PTHR38444:SF1">
    <property type="entry name" value="ENTEROBACTIN BIOSYNTHESIS PROTEIN YBDZ"/>
    <property type="match status" value="1"/>
</dbReference>
<feature type="domain" description="MbtH-like" evidence="2">
    <location>
        <begin position="3"/>
        <end position="53"/>
    </location>
</feature>
<dbReference type="EMBL" id="LFNT01000051">
    <property type="protein sequence ID" value="KMS70099.1"/>
    <property type="molecule type" value="Genomic_DNA"/>
</dbReference>
<accession>A0A0J7Z2X3</accession>
<gene>
    <name evidence="3" type="ORF">ACM01_32550</name>
</gene>
<reference evidence="3 4" key="1">
    <citation type="submission" date="2015-06" db="EMBL/GenBank/DDBJ databases">
        <authorList>
            <person name="Ju K.-S."/>
            <person name="Doroghazi J.R."/>
            <person name="Metcalf W.W."/>
        </authorList>
    </citation>
    <scope>NUCLEOTIDE SEQUENCE [LARGE SCALE GENOMIC DNA]</scope>
    <source>
        <strain evidence="3 4">NRRL 3414</strain>
    </source>
</reference>
<dbReference type="GO" id="GO:0019290">
    <property type="term" value="P:siderophore biosynthetic process"/>
    <property type="evidence" value="ECO:0007669"/>
    <property type="project" value="TreeGrafter"/>
</dbReference>
<proteinExistence type="predicted"/>
<dbReference type="OrthoDB" id="7584480at2"/>
<feature type="region of interest" description="Disordered" evidence="1">
    <location>
        <begin position="67"/>
        <end position="89"/>
    </location>
</feature>
<evidence type="ECO:0000259" key="2">
    <source>
        <dbReference type="SMART" id="SM00923"/>
    </source>
</evidence>
<sequence>MANPFEDEHADFLVLVNEEGQHSLWPAATAVPDGWNPVFGRARREECLEYIERSWTDMRPKSLVAVMSSTGTEPRRDTASGQEPGDSAE</sequence>
<dbReference type="Gene3D" id="3.90.820.10">
    <property type="entry name" value="Structural Genomics, Unknown Function 30-nov-00 1gh9 Mol_id"/>
    <property type="match status" value="1"/>
</dbReference>